<keyword evidence="5" id="KW-1185">Reference proteome</keyword>
<dbReference type="Gene3D" id="3.40.30.10">
    <property type="entry name" value="Glutaredoxin"/>
    <property type="match status" value="1"/>
</dbReference>
<dbReference type="GO" id="GO:0005634">
    <property type="term" value="C:nucleus"/>
    <property type="evidence" value="ECO:0007669"/>
    <property type="project" value="TreeGrafter"/>
</dbReference>
<feature type="domain" description="UBX" evidence="3">
    <location>
        <begin position="354"/>
        <end position="434"/>
    </location>
</feature>
<gene>
    <name evidence="4" type="ORF">CARUB_v10007447mg</name>
</gene>
<dbReference type="GO" id="GO:0043161">
    <property type="term" value="P:proteasome-mediated ubiquitin-dependent protein catabolic process"/>
    <property type="evidence" value="ECO:0007669"/>
    <property type="project" value="TreeGrafter"/>
</dbReference>
<organism evidence="4 5">
    <name type="scientific">Capsella rubella</name>
    <dbReference type="NCBI Taxonomy" id="81985"/>
    <lineage>
        <taxon>Eukaryota</taxon>
        <taxon>Viridiplantae</taxon>
        <taxon>Streptophyta</taxon>
        <taxon>Embryophyta</taxon>
        <taxon>Tracheophyta</taxon>
        <taxon>Spermatophyta</taxon>
        <taxon>Magnoliopsida</taxon>
        <taxon>eudicotyledons</taxon>
        <taxon>Gunneridae</taxon>
        <taxon>Pentapetalae</taxon>
        <taxon>rosids</taxon>
        <taxon>malvids</taxon>
        <taxon>Brassicales</taxon>
        <taxon>Brassicaceae</taxon>
        <taxon>Camelineae</taxon>
        <taxon>Capsella</taxon>
    </lineage>
</organism>
<dbReference type="Pfam" id="PF00789">
    <property type="entry name" value="UBX"/>
    <property type="match status" value="1"/>
</dbReference>
<evidence type="ECO:0000256" key="1">
    <source>
        <dbReference type="ARBA" id="ARBA00022786"/>
    </source>
</evidence>
<evidence type="ECO:0000259" key="3">
    <source>
        <dbReference type="PROSITE" id="PS50033"/>
    </source>
</evidence>
<feature type="region of interest" description="Disordered" evidence="2">
    <location>
        <begin position="237"/>
        <end position="260"/>
    </location>
</feature>
<feature type="non-terminal residue" evidence="4">
    <location>
        <position position="1"/>
    </location>
</feature>
<dbReference type="PANTHER" id="PTHR23322:SF78">
    <property type="entry name" value="PLANT UBX DOMAIN-CONTAINING PROTEIN 16-RELATED"/>
    <property type="match status" value="1"/>
</dbReference>
<dbReference type="PANTHER" id="PTHR23322">
    <property type="entry name" value="FAS-ASSOCIATED PROTEIN"/>
    <property type="match status" value="1"/>
</dbReference>
<evidence type="ECO:0000256" key="2">
    <source>
        <dbReference type="SAM" id="MobiDB-lite"/>
    </source>
</evidence>
<dbReference type="eggNOG" id="KOG1364">
    <property type="taxonomic scope" value="Eukaryota"/>
</dbReference>
<dbReference type="SUPFAM" id="SSF54236">
    <property type="entry name" value="Ubiquitin-like"/>
    <property type="match status" value="1"/>
</dbReference>
<dbReference type="AlphaFoldDB" id="R0H5K2"/>
<dbReference type="InterPro" id="IPR001012">
    <property type="entry name" value="UBX_dom"/>
</dbReference>
<dbReference type="GO" id="GO:0043130">
    <property type="term" value="F:ubiquitin binding"/>
    <property type="evidence" value="ECO:0007669"/>
    <property type="project" value="TreeGrafter"/>
</dbReference>
<sequence>QATTMDPSFTNQPRVIATTSRIDEAIDLFRKNEQVTSFLEIAVGETRETARRFLQRTDWKIDEAINLYLTNNNTTLIEGSTTSGTSDDDSDSSSSSSFSPPFYMLQEGSFVDAKSVSIGNNKWLIVNLQSRKELASRTLNQDVWGNEAVSLAVEPNFFLWQVYNDTVEGRKVSSFYRVESAPPVVLVIDPITGQKMGMWSGEIEADSLLEDLMKYTDAGPHEYIASLTRYRHTETTETCLSSNNAYEPPPPSWGEDFENEDNNQVAAPCWDQAYENQDQAYEYQDQPYEDQDQAYNEDQDQEYEDEDEREVWSSVRESDDFVPPFIGEEYAETDEDEACIEFPVLTEEPKGDIDPSLVCNLCVRFPDGRRKQRKFLESEPVQLLWSFCYSQMDESEKKAFSLVQAIPGASKTLDYGDDATFEQSRLANSMISVTWQ</sequence>
<proteinExistence type="predicted"/>
<dbReference type="Proteomes" id="UP000029121">
    <property type="component" value="Unassembled WGS sequence"/>
</dbReference>
<keyword evidence="1" id="KW-0833">Ubl conjugation pathway</keyword>
<dbReference type="InterPro" id="IPR036249">
    <property type="entry name" value="Thioredoxin-like_sf"/>
</dbReference>
<dbReference type="STRING" id="81985.R0H5K2"/>
<accession>R0H5K2</accession>
<evidence type="ECO:0000313" key="5">
    <source>
        <dbReference type="Proteomes" id="UP000029121"/>
    </source>
</evidence>
<reference evidence="5" key="1">
    <citation type="journal article" date="2013" name="Nat. Genet.">
        <title>The Capsella rubella genome and the genomic consequences of rapid mating system evolution.</title>
        <authorList>
            <person name="Slotte T."/>
            <person name="Hazzouri K.M."/>
            <person name="Agren J.A."/>
            <person name="Koenig D."/>
            <person name="Maumus F."/>
            <person name="Guo Y.L."/>
            <person name="Steige K."/>
            <person name="Platts A.E."/>
            <person name="Escobar J.S."/>
            <person name="Newman L.K."/>
            <person name="Wang W."/>
            <person name="Mandakova T."/>
            <person name="Vello E."/>
            <person name="Smith L.M."/>
            <person name="Henz S.R."/>
            <person name="Steffen J."/>
            <person name="Takuno S."/>
            <person name="Brandvain Y."/>
            <person name="Coop G."/>
            <person name="Andolfatto P."/>
            <person name="Hu T.T."/>
            <person name="Blanchette M."/>
            <person name="Clark R.M."/>
            <person name="Quesneville H."/>
            <person name="Nordborg M."/>
            <person name="Gaut B.S."/>
            <person name="Lysak M.A."/>
            <person name="Jenkins J."/>
            <person name="Grimwood J."/>
            <person name="Chapman J."/>
            <person name="Prochnik S."/>
            <person name="Shu S."/>
            <person name="Rokhsar D."/>
            <person name="Schmutz J."/>
            <person name="Weigel D."/>
            <person name="Wright S.I."/>
        </authorList>
    </citation>
    <scope>NUCLEOTIDE SEQUENCE [LARGE SCALE GENOMIC DNA]</scope>
    <source>
        <strain evidence="5">cv. Monte Gargano</strain>
    </source>
</reference>
<evidence type="ECO:0000313" key="4">
    <source>
        <dbReference type="EMBL" id="EOA18833.1"/>
    </source>
</evidence>
<dbReference type="CDD" id="cd02958">
    <property type="entry name" value="UAS"/>
    <property type="match status" value="1"/>
</dbReference>
<dbReference type="Gene3D" id="3.10.20.90">
    <property type="entry name" value="Phosphatidylinositol 3-kinase Catalytic Subunit, Chain A, domain 1"/>
    <property type="match status" value="1"/>
</dbReference>
<dbReference type="PROSITE" id="PS50033">
    <property type="entry name" value="UBX"/>
    <property type="match status" value="1"/>
</dbReference>
<dbReference type="SMART" id="SM00594">
    <property type="entry name" value="UAS"/>
    <property type="match status" value="1"/>
</dbReference>
<name>R0H5K2_9BRAS</name>
<dbReference type="Pfam" id="PF13899">
    <property type="entry name" value="Thioredoxin_7"/>
    <property type="match status" value="1"/>
</dbReference>
<dbReference type="EMBL" id="KB870811">
    <property type="protein sequence ID" value="EOA18833.1"/>
    <property type="molecule type" value="Genomic_DNA"/>
</dbReference>
<dbReference type="InterPro" id="IPR050730">
    <property type="entry name" value="UBX_domain-protein"/>
</dbReference>
<dbReference type="InterPro" id="IPR029071">
    <property type="entry name" value="Ubiquitin-like_domsf"/>
</dbReference>
<dbReference type="Gene3D" id="1.10.8.10">
    <property type="entry name" value="DNA helicase RuvA subunit, C-terminal domain"/>
    <property type="match status" value="1"/>
</dbReference>
<dbReference type="SUPFAM" id="SSF52833">
    <property type="entry name" value="Thioredoxin-like"/>
    <property type="match status" value="1"/>
</dbReference>
<protein>
    <recommendedName>
        <fullName evidence="3">UBX domain-containing protein</fullName>
    </recommendedName>
</protein>
<dbReference type="CDD" id="cd14273">
    <property type="entry name" value="UBA_TAP-C_like"/>
    <property type="match status" value="1"/>
</dbReference>
<dbReference type="InterPro" id="IPR006577">
    <property type="entry name" value="UAS"/>
</dbReference>
<feature type="region of interest" description="Disordered" evidence="2">
    <location>
        <begin position="79"/>
        <end position="98"/>
    </location>
</feature>
<dbReference type="CDD" id="cd01767">
    <property type="entry name" value="UBX"/>
    <property type="match status" value="1"/>
</dbReference>
<dbReference type="Pfam" id="PF14555">
    <property type="entry name" value="UBA_4"/>
    <property type="match status" value="1"/>
</dbReference>